<dbReference type="Pfam" id="PF20064">
    <property type="entry name" value="DUF6463"/>
    <property type="match status" value="1"/>
</dbReference>
<keyword evidence="1" id="KW-0812">Transmembrane</keyword>
<evidence type="ECO:0000256" key="1">
    <source>
        <dbReference type="SAM" id="Phobius"/>
    </source>
</evidence>
<dbReference type="EMBL" id="CAADRA010002573">
    <property type="protein sequence ID" value="VFT83387.1"/>
    <property type="molecule type" value="Genomic_DNA"/>
</dbReference>
<sequence length="102" mass="11097">MDLIRDGWFNACRDLYPDGRPMYDRHAGFWFQMSGLLMMFSGGLMTIYTRDTKRPLPASVGYALAGIGAVGAATMPASGFWFCIIQGGLIVRAAMAGHNKSA</sequence>
<evidence type="ECO:0000313" key="3">
    <source>
        <dbReference type="EMBL" id="VFT83387.1"/>
    </source>
</evidence>
<dbReference type="OrthoDB" id="2368448at2759"/>
<protein>
    <submittedName>
        <fullName evidence="3">Aste57867_6392 protein</fullName>
    </submittedName>
</protein>
<accession>A0A485KHU0</accession>
<reference evidence="3 4" key="1">
    <citation type="submission" date="2019-03" db="EMBL/GenBank/DDBJ databases">
        <authorList>
            <person name="Gaulin E."/>
            <person name="Dumas B."/>
        </authorList>
    </citation>
    <scope>NUCLEOTIDE SEQUENCE [LARGE SCALE GENOMIC DNA]</scope>
    <source>
        <strain evidence="3">CBS 568.67</strain>
    </source>
</reference>
<feature type="transmembrane region" description="Helical" evidence="1">
    <location>
        <begin position="29"/>
        <end position="48"/>
    </location>
</feature>
<reference evidence="2" key="2">
    <citation type="submission" date="2019-06" db="EMBL/GenBank/DDBJ databases">
        <title>Genomics analysis of Aphanomyces spp. identifies a new class of oomycete effector associated with host adaptation.</title>
        <authorList>
            <person name="Gaulin E."/>
        </authorList>
    </citation>
    <scope>NUCLEOTIDE SEQUENCE</scope>
    <source>
        <strain evidence="2">CBS 578.67</strain>
    </source>
</reference>
<evidence type="ECO:0000313" key="2">
    <source>
        <dbReference type="EMBL" id="KAF0708304.1"/>
    </source>
</evidence>
<feature type="transmembrane region" description="Helical" evidence="1">
    <location>
        <begin position="60"/>
        <end position="82"/>
    </location>
</feature>
<dbReference type="EMBL" id="VJMH01002571">
    <property type="protein sequence ID" value="KAF0708304.1"/>
    <property type="molecule type" value="Genomic_DNA"/>
</dbReference>
<dbReference type="AlphaFoldDB" id="A0A485KHU0"/>
<name>A0A485KHU0_9STRA</name>
<dbReference type="Proteomes" id="UP000332933">
    <property type="component" value="Unassembled WGS sequence"/>
</dbReference>
<keyword evidence="1" id="KW-1133">Transmembrane helix</keyword>
<organism evidence="3 4">
    <name type="scientific">Aphanomyces stellatus</name>
    <dbReference type="NCBI Taxonomy" id="120398"/>
    <lineage>
        <taxon>Eukaryota</taxon>
        <taxon>Sar</taxon>
        <taxon>Stramenopiles</taxon>
        <taxon>Oomycota</taxon>
        <taxon>Saprolegniomycetes</taxon>
        <taxon>Saprolegniales</taxon>
        <taxon>Verrucalvaceae</taxon>
        <taxon>Aphanomyces</taxon>
    </lineage>
</organism>
<evidence type="ECO:0000313" key="4">
    <source>
        <dbReference type="Proteomes" id="UP000332933"/>
    </source>
</evidence>
<keyword evidence="1" id="KW-0472">Membrane</keyword>
<keyword evidence="4" id="KW-1185">Reference proteome</keyword>
<proteinExistence type="predicted"/>
<dbReference type="InterPro" id="IPR045590">
    <property type="entry name" value="DUF6463"/>
</dbReference>
<gene>
    <name evidence="3" type="primary">Aste57867_6392</name>
    <name evidence="2" type="ORF">As57867_006377</name>
    <name evidence="3" type="ORF">ASTE57867_6392</name>
</gene>